<name>A0A024S4M7_HYPJR</name>
<dbReference type="Gene3D" id="1.25.10.10">
    <property type="entry name" value="Leucine-rich Repeat Variant"/>
    <property type="match status" value="5"/>
</dbReference>
<dbReference type="GO" id="GO:0022625">
    <property type="term" value="C:cytosolic large ribosomal subunit"/>
    <property type="evidence" value="ECO:0007669"/>
    <property type="project" value="InterPro"/>
</dbReference>
<dbReference type="InterPro" id="IPR021133">
    <property type="entry name" value="HEAT_type_2"/>
</dbReference>
<dbReference type="SUPFAM" id="SSF48140">
    <property type="entry name" value="Ribosomal protein L19 (L19e)"/>
    <property type="match status" value="1"/>
</dbReference>
<dbReference type="InterPro" id="IPR016024">
    <property type="entry name" value="ARM-type_fold"/>
</dbReference>
<dbReference type="OrthoDB" id="5148094at2759"/>
<dbReference type="InterPro" id="IPR034085">
    <property type="entry name" value="TOG"/>
</dbReference>
<dbReference type="FunFam" id="1.10.1200.240:FF:000001">
    <property type="entry name" value="Ribosomal protein L19"/>
    <property type="match status" value="1"/>
</dbReference>
<dbReference type="GO" id="GO:0006412">
    <property type="term" value="P:translation"/>
    <property type="evidence" value="ECO:0007669"/>
    <property type="project" value="InterPro"/>
</dbReference>
<evidence type="ECO:0000256" key="4">
    <source>
        <dbReference type="ARBA" id="ARBA00022980"/>
    </source>
</evidence>
<dbReference type="FunFam" id="1.10.1650.10:FF:000001">
    <property type="entry name" value="Ribosomal protein L19"/>
    <property type="match status" value="1"/>
</dbReference>
<dbReference type="InterPro" id="IPR015972">
    <property type="entry name" value="Ribosomal_eL19_dom1"/>
</dbReference>
<dbReference type="GO" id="GO:1904688">
    <property type="term" value="P:regulation of cytoplasmic translational initiation"/>
    <property type="evidence" value="ECO:0007669"/>
    <property type="project" value="UniProtKB-ARBA"/>
</dbReference>
<feature type="repeat" description="HEAT" evidence="6">
    <location>
        <begin position="1516"/>
        <end position="1554"/>
    </location>
</feature>
<dbReference type="InterPro" id="IPR023638">
    <property type="entry name" value="Ribosomal_eL19_CS"/>
</dbReference>
<dbReference type="EMBL" id="KI911152">
    <property type="protein sequence ID" value="ETS00315.1"/>
    <property type="molecule type" value="Genomic_DNA"/>
</dbReference>
<dbReference type="SMART" id="SM01349">
    <property type="entry name" value="TOG"/>
    <property type="match status" value="2"/>
</dbReference>
<dbReference type="Pfam" id="PF24916">
    <property type="entry name" value="HEAT_GCN1_fung"/>
    <property type="match status" value="1"/>
</dbReference>
<evidence type="ECO:0000256" key="2">
    <source>
        <dbReference type="ARBA" id="ARBA00011082"/>
    </source>
</evidence>
<evidence type="ECO:0000256" key="6">
    <source>
        <dbReference type="PROSITE-ProRule" id="PRU00103"/>
    </source>
</evidence>
<dbReference type="Pfam" id="PF01280">
    <property type="entry name" value="Ribosomal_L19e"/>
    <property type="match status" value="1"/>
</dbReference>
<feature type="repeat" description="HEAT" evidence="6">
    <location>
        <begin position="1977"/>
        <end position="2014"/>
    </location>
</feature>
<dbReference type="InterPro" id="IPR022716">
    <property type="entry name" value="Gcn1_N"/>
</dbReference>
<gene>
    <name evidence="11" type="ORF">M419DRAFT_137938</name>
</gene>
<dbReference type="Pfam" id="PF21040">
    <property type="entry name" value="CEP104-like_TOG"/>
    <property type="match status" value="1"/>
</dbReference>
<dbReference type="PROSITE" id="PS00526">
    <property type="entry name" value="RIBOSOMAL_L19E"/>
    <property type="match status" value="1"/>
</dbReference>
<dbReference type="SUPFAM" id="SSF48371">
    <property type="entry name" value="ARM repeat"/>
    <property type="match status" value="3"/>
</dbReference>
<evidence type="ECO:0000256" key="1">
    <source>
        <dbReference type="ARBA" id="ARBA00007366"/>
    </source>
</evidence>
<feature type="domain" description="TOG" evidence="9">
    <location>
        <begin position="1659"/>
        <end position="1874"/>
    </location>
</feature>
<dbReference type="PANTHER" id="PTHR23346:SF7">
    <property type="entry name" value="STALLED RIBOSOME SENSOR GCN1"/>
    <property type="match status" value="1"/>
</dbReference>
<evidence type="ECO:0000256" key="8">
    <source>
        <dbReference type="SAM" id="MobiDB-lite"/>
    </source>
</evidence>
<comment type="similarity">
    <text evidence="1">Belongs to the GCN1 family.</text>
</comment>
<dbReference type="CDD" id="cd01417">
    <property type="entry name" value="Ribosomal_L19e_E"/>
    <property type="match status" value="1"/>
</dbReference>
<dbReference type="InterPro" id="IPR033935">
    <property type="entry name" value="Ribosomal_eL19_euk"/>
</dbReference>
<feature type="domain" description="TOG" evidence="9">
    <location>
        <begin position="1338"/>
        <end position="1575"/>
    </location>
</feature>
<dbReference type="PANTHER" id="PTHR23346">
    <property type="entry name" value="TRANSLATIONAL ACTIVATOR GCN1-RELATED"/>
    <property type="match status" value="1"/>
</dbReference>
<dbReference type="GO" id="GO:0034198">
    <property type="term" value="P:cellular response to amino acid starvation"/>
    <property type="evidence" value="ECO:0007669"/>
    <property type="project" value="TreeGrafter"/>
</dbReference>
<dbReference type="HOGENOM" id="CLU_000504_2_0_1"/>
<dbReference type="NCBIfam" id="NF006343">
    <property type="entry name" value="PRK08570.1"/>
    <property type="match status" value="1"/>
</dbReference>
<dbReference type="Proteomes" id="UP000024376">
    <property type="component" value="Unassembled WGS sequence"/>
</dbReference>
<dbReference type="Pfam" id="PF25476">
    <property type="entry name" value="Ribosomal_L19e_C"/>
    <property type="match status" value="1"/>
</dbReference>
<evidence type="ECO:0000256" key="7">
    <source>
        <dbReference type="RuleBase" id="RU000574"/>
    </source>
</evidence>
<dbReference type="SMART" id="SM01416">
    <property type="entry name" value="Ribosomal_L19e"/>
    <property type="match status" value="1"/>
</dbReference>
<dbReference type="Pfam" id="PF24993">
    <property type="entry name" value="GNC1_N"/>
    <property type="match status" value="1"/>
</dbReference>
<dbReference type="InterPro" id="IPR057260">
    <property type="entry name" value="Ribosomal_L19e_C"/>
</dbReference>
<dbReference type="GO" id="GO:0030295">
    <property type="term" value="F:protein kinase activator activity"/>
    <property type="evidence" value="ECO:0007669"/>
    <property type="project" value="UniProtKB-ARBA"/>
</dbReference>
<dbReference type="Gene3D" id="1.10.1200.240">
    <property type="match status" value="1"/>
</dbReference>
<comment type="similarity">
    <text evidence="2 7">Belongs to the eukaryotic ribosomal protein eL19 family.</text>
</comment>
<dbReference type="GO" id="GO:0003735">
    <property type="term" value="F:structural constituent of ribosome"/>
    <property type="evidence" value="ECO:0007669"/>
    <property type="project" value="InterPro"/>
</dbReference>
<evidence type="ECO:0000313" key="11">
    <source>
        <dbReference type="EMBL" id="ETS00315.1"/>
    </source>
</evidence>
<dbReference type="InterPro" id="IPR011989">
    <property type="entry name" value="ARM-like"/>
</dbReference>
<dbReference type="KEGG" id="trr:M419DRAFT_137938"/>
<dbReference type="Pfam" id="PF23271">
    <property type="entry name" value="HEAT_GCN1"/>
    <property type="match status" value="1"/>
</dbReference>
<feature type="domain" description="Large ribosomal subunit protein eL19" evidence="10">
    <location>
        <begin position="2699"/>
        <end position="2842"/>
    </location>
</feature>
<evidence type="ECO:0000256" key="3">
    <source>
        <dbReference type="ARBA" id="ARBA00022737"/>
    </source>
</evidence>
<keyword evidence="3" id="KW-0677">Repeat</keyword>
<dbReference type="InterPro" id="IPR056810">
    <property type="entry name" value="GNC1-like_N"/>
</dbReference>
<reference evidence="12" key="1">
    <citation type="journal article" date="2013" name="Ind. Biotechnol.">
        <title>Comparative genomics analysis of Trichoderma reesei strains.</title>
        <authorList>
            <person name="Koike H."/>
            <person name="Aerts A."/>
            <person name="LaButti K."/>
            <person name="Grigoriev I.V."/>
            <person name="Baker S.E."/>
        </authorList>
    </citation>
    <scope>NUCLEOTIDE SEQUENCE [LARGE SCALE GENOMIC DNA]</scope>
    <source>
        <strain evidence="12">ATCC 56765 / BCRC 32924 / NRRL 11460 / Rut C-30</strain>
    </source>
</reference>
<dbReference type="InterPro" id="IPR057546">
    <property type="entry name" value="HEAT_GCN1"/>
</dbReference>
<dbReference type="Pfam" id="PF24984">
    <property type="entry name" value="HEAT_EF3_GNC1"/>
    <property type="match status" value="1"/>
</dbReference>
<evidence type="ECO:0000256" key="5">
    <source>
        <dbReference type="ARBA" id="ARBA00023274"/>
    </source>
</evidence>
<dbReference type="Pfam" id="PF12074">
    <property type="entry name" value="Gcn1_N"/>
    <property type="match status" value="1"/>
</dbReference>
<dbReference type="Gene3D" id="1.10.1650.10">
    <property type="match status" value="1"/>
</dbReference>
<dbReference type="Pfam" id="PF25801">
    <property type="entry name" value="HEAT_GCN1_C_2"/>
    <property type="match status" value="1"/>
</dbReference>
<keyword evidence="4 7" id="KW-0689">Ribosomal protein</keyword>
<dbReference type="HAMAP" id="MF_01475">
    <property type="entry name" value="Ribosomal_eL19"/>
    <property type="match status" value="1"/>
</dbReference>
<evidence type="ECO:0000259" key="10">
    <source>
        <dbReference type="SMART" id="SM01416"/>
    </source>
</evidence>
<feature type="region of interest" description="Disordered" evidence="8">
    <location>
        <begin position="2845"/>
        <end position="2869"/>
    </location>
</feature>
<proteinExistence type="inferred from homology"/>
<dbReference type="FunFam" id="1.25.10.10:FF:000090">
    <property type="entry name" value="eIF-2-alpha kinase activator GCN1"/>
    <property type="match status" value="1"/>
</dbReference>
<dbReference type="PROSITE" id="PS50077">
    <property type="entry name" value="HEAT_REPEAT"/>
    <property type="match status" value="2"/>
</dbReference>
<accession>A0A024S4M7</accession>
<evidence type="ECO:0000259" key="9">
    <source>
        <dbReference type="SMART" id="SM01349"/>
    </source>
</evidence>
<sequence length="2885" mass="314547">MSERAPSGNAAEGAIDLARSAQALASSSPAVRIAELQLLGEAVARKPSDEELSSQTLQLLFNTHAAYQDRESRLAAQKCLISIVTREAPSSTLQLLVQTLQQESSKQGIATSSAFVLVEWCSVLLQHLSEASWATFGNDILLAYADALEKCVRPSSRPTVAHSAIIVTRRGFRKLFSSPTSGPRNVIDAVTNLTSTRSKPTARYSVILGVIAGVAARRPVVRPTLESLKPKYYEFYNREILGSRTALPGHIAAGLGDFFSSFAVLDEFQTQVVPTLEKSLLRTPEVILGGVLQSLVKDLPAEFDLSSLLTGKLLKLLLSNVKSTNVSIRNGVLASFRAIIARCHEPDSIDNTIEEIGGPLKAGKMASAEQRVLHAEMIQAIPLTCPSAQKVTTSLATVAGKEGNEVALAAETLTLCRAINALLQGNSEVSQPVLSVLLKGLADKKAATRKIWLLRVGSVFRAVDGLAPNAALSSFAEAVIPKFVDNFNEVVANPTLTAQSGIIVGAYILTALFPRTQQWLADSKVGSELLKLSPPTLALASPQSFLLNSKIFNKIAIEEDSHWFRLALSSVATKLASSKSKEIDLAWAEAFIHLVTASTVPSNVRQESAKSLSSLYAQNPSVIADVIINGLWSHLMQTIHAGDKDLATETRDLIRALKAICISSKELEALGGTVSEETLEHQACSLLILCRAELIPRASWIDSCLRMGIDPGRLATKHADTLLNEISERTSVHQKADVIRTAAYRAAAELAFVAPEAIIPRLTDLIKQDLDPQPVSAIGPVDAAIFRTPEGTCFVDVLSKKGQNEPINKNVKDYDTLKWEMELREQLEKKKGPQRKLTAEETSKVNAQLKKEAQIRASVQAIEARLLRGVGIIHSLAIGPPTDATLWLGSAISSLLAVMEAGASLIVGDAASKVYIACAEKVSSRLGPIRPAIGIATLRLRNLSPPGAYGDEELADLTTRVLYKLRFAGEQRPFDAVSLIYIFPLLFHILREGGVGATLDDRDTQIVLAVEFISFHSITFAEESIPRAELLSVLILSMQNHAQHYKLIKDCFSDICRCIAPNISTEEMMVLARGATVPQANVRTAVLQSISADVDMSELGSSSEIWLACHDDIEENRELGTEIWEESGFTITAELPMLMVPFLESKDGQLRRAAARSLAKAAQVHRETLQTVIQTLESIYLEMAKPKVQLLDEFGMPKKMDLSDPWEARHGIATAFKELADVLDSSQAGHLLDFMIQSGPLADKNASVRSETLDAAIRVIEFQGGSIIDELMKKFESTLEQPDKNSDEADRVNEAVVIMYGALARHLQPGDEKIPVVIERLLATLNTPSEMVQYAIAECLPPLIKAYPSKLPEYVQQMMNELLNSKKYATQRGAAYGLAGLILGRGISTIKEFRIMSDLRSALENKKDSHQREAALVAFEVLSTMLGRLFEPYVIQIVPLLLSGFGDANADVRDACLAAAKACFGKLSSYGVKKIMPTLLEGLDDQQWRSKRGACDLLGAMAYLDPNQLATSLPDIIPPLTAVLNDSHKEVRAAANRSLKRFGDVINNPEVKSLVDVILKALSDPTKYTDEALDALIKVQFVHYLDAPSLALITRILQRGLGDRSNTKRKAAQVIGSLAHLTEKKDIVMHLPVLVSGLKLAAVDPVPTTRATASRALGSLVEKLGEDSLPNLIPELMQTLKSDTGAGDRLGSAQALSEVLAGLGTSRLEETLPTILQNVESSKPAVREGFMSLFIFLPVCFGNSFSAYLGRIVPPILAGLADDVESIRETALRAGRLLVKNFAIRAVDLLLPELERGLADDSYRIRLSSVELVGDLLFNLTGVKAGAEPGDEEDENVKEASASLKEVLGEEKRNKILSTLYICRCDTAGAVRSAAISVWKALVHSPRTLKELVPTLTKLLIQRLGSSNMEHKVIASNALGELIRKAGDGVLATLLPTLERGLQTSTDTDAKQGICLALRELISSASPESLEEHDKTLISVVRTALIDSDAEVREAAAEAFDSLQQIFGKRAVDQVLPFLLNLLRSETEAENALSALLTLLTEATRSNIILPNLIPTLTTPPISAFDAKALASLSKVAGAAMNRRLPNIIQSLMENEINCTDEDLREELAASFDTVIQSIDEYDGLNTVMNVLLGLLKHEDHRRRAATARHLRNFFAVSSVDYSRYNQDIIRSLLNSFDDGDMDVVKAAWAALAEFTKRLKKEEMESLVVSTRQTLQRVGVAGANLRGFELPKGISAILPIFLQGLINGTVEQRVQAALGISDIVDRTSEASLKPFVTQITGPLIRVVSERATEVKSAILLTLNNLLEKMPTALKPFLPQLQRTFAKSLADPSSEVLRTRAAKALGTLINYTPRIDPLITELVTGAKTTDPGVRTAMFKALYEVVSRAGANMGESSRSAVLSLIDADADERDEAMVVTNAKLLGALIKNVADDVATSLLRNRVITLQLSHSSALALNAVLVESPSILQSSGIMDELPGLLCGGMKDKRTFIADNFILATGKLLLSSPPKSFDDIKQIFDTLAAVVQPGNATDSRRLALVIIRTLSRKNADLVRPHVSLLAPPIFASVRDPVIPVKLSAEAAFIELFSVADEESRIFDKYMAGPGNELPPNVKRSMSDYFKRVAMRLGVQARERREAEGGQGGLGLSNDELEDEREIWSVGKVEIDGGEAHFVNPPPPKTSSNLIAIEGRPSIPKLFKMVNLRTQKRLAASVIGCGKRKIWLDPSEQSEISNANSRQTIRKLVADGLIIRKPVTMHSRSRARELNLSRREGRHRGFGKRKGTADARMPSQVLWMRRLRVLRRLLVKYRASGKIDKHLYHELYHLSKGNTFKHKRALVEHIHRAKAEKQREKALKDEMDAKRAKTKAARERKLERVAAKRNALMVGDE</sequence>
<organism evidence="11 12">
    <name type="scientific">Hypocrea jecorina (strain ATCC 56765 / BCRC 32924 / NRRL 11460 / Rut C-30)</name>
    <name type="common">Trichoderma reesei</name>
    <dbReference type="NCBI Taxonomy" id="1344414"/>
    <lineage>
        <taxon>Eukaryota</taxon>
        <taxon>Fungi</taxon>
        <taxon>Dikarya</taxon>
        <taxon>Ascomycota</taxon>
        <taxon>Pezizomycotina</taxon>
        <taxon>Sordariomycetes</taxon>
        <taxon>Hypocreomycetidae</taxon>
        <taxon>Hypocreales</taxon>
        <taxon>Hypocreaceae</taxon>
        <taxon>Trichoderma</taxon>
    </lineage>
</organism>
<dbReference type="InterPro" id="IPR035970">
    <property type="entry name" value="60S_ribosomal_eL19_sf"/>
</dbReference>
<dbReference type="InterPro" id="IPR057259">
    <property type="entry name" value="Ribosomal_L19e"/>
</dbReference>
<dbReference type="InterPro" id="IPR000196">
    <property type="entry name" value="Ribosomal_eL19_dom"/>
</dbReference>
<keyword evidence="5 7" id="KW-0687">Ribonucleoprotein</keyword>
<evidence type="ECO:0000313" key="12">
    <source>
        <dbReference type="Proteomes" id="UP000024376"/>
    </source>
</evidence>
<dbReference type="Pfam" id="PF24987">
    <property type="entry name" value="HEAT_EF3_N"/>
    <property type="match status" value="1"/>
</dbReference>
<protein>
    <recommendedName>
        <fullName evidence="7">Ribosomal protein L19</fullName>
    </recommendedName>
</protein>
<dbReference type="InterPro" id="IPR056809">
    <property type="entry name" value="HEAT_GCN1_fung"/>
</dbReference>